<sequence length="56" mass="6544">MVLHYSLFCMSIKDPIPEPLVEETPPDDDERKLTNENSFDANLPPELRKLMEQTKQ</sequence>
<name>A0A8S2Y4I1_9BILA</name>
<feature type="region of interest" description="Disordered" evidence="1">
    <location>
        <begin position="17"/>
        <end position="56"/>
    </location>
</feature>
<comment type="caution">
    <text evidence="3">The sequence shown here is derived from an EMBL/GenBank/DDBJ whole genome shotgun (WGS) entry which is preliminary data.</text>
</comment>
<organism evidence="3 4">
    <name type="scientific">Didymodactylos carnosus</name>
    <dbReference type="NCBI Taxonomy" id="1234261"/>
    <lineage>
        <taxon>Eukaryota</taxon>
        <taxon>Metazoa</taxon>
        <taxon>Spiralia</taxon>
        <taxon>Gnathifera</taxon>
        <taxon>Rotifera</taxon>
        <taxon>Eurotatoria</taxon>
        <taxon>Bdelloidea</taxon>
        <taxon>Philodinida</taxon>
        <taxon>Philodinidae</taxon>
        <taxon>Didymodactylos</taxon>
    </lineage>
</organism>
<protein>
    <submittedName>
        <fullName evidence="3">Uncharacterized protein</fullName>
    </submittedName>
</protein>
<gene>
    <name evidence="2" type="ORF">OVA965_LOCUS45550</name>
    <name evidence="3" type="ORF">TMI583_LOCUS49149</name>
</gene>
<evidence type="ECO:0000313" key="4">
    <source>
        <dbReference type="Proteomes" id="UP000682733"/>
    </source>
</evidence>
<evidence type="ECO:0000256" key="1">
    <source>
        <dbReference type="SAM" id="MobiDB-lite"/>
    </source>
</evidence>
<feature type="compositionally biased region" description="Basic and acidic residues" evidence="1">
    <location>
        <begin position="46"/>
        <end position="56"/>
    </location>
</feature>
<dbReference type="AlphaFoldDB" id="A0A8S2Y4I1"/>
<evidence type="ECO:0000313" key="2">
    <source>
        <dbReference type="EMBL" id="CAF1666974.1"/>
    </source>
</evidence>
<proteinExistence type="predicted"/>
<evidence type="ECO:0000313" key="3">
    <source>
        <dbReference type="EMBL" id="CAF4534228.1"/>
    </source>
</evidence>
<dbReference type="EMBL" id="CAJNOK010072764">
    <property type="protein sequence ID" value="CAF1666974.1"/>
    <property type="molecule type" value="Genomic_DNA"/>
</dbReference>
<dbReference type="Proteomes" id="UP000677228">
    <property type="component" value="Unassembled WGS sequence"/>
</dbReference>
<accession>A0A8S2Y4I1</accession>
<dbReference type="Proteomes" id="UP000682733">
    <property type="component" value="Unassembled WGS sequence"/>
</dbReference>
<reference evidence="3" key="1">
    <citation type="submission" date="2021-02" db="EMBL/GenBank/DDBJ databases">
        <authorList>
            <person name="Nowell W R."/>
        </authorList>
    </citation>
    <scope>NUCLEOTIDE SEQUENCE</scope>
</reference>
<feature type="non-terminal residue" evidence="3">
    <location>
        <position position="56"/>
    </location>
</feature>
<dbReference type="EMBL" id="CAJOBA010105104">
    <property type="protein sequence ID" value="CAF4534228.1"/>
    <property type="molecule type" value="Genomic_DNA"/>
</dbReference>